<evidence type="ECO:0000313" key="1">
    <source>
        <dbReference type="EMBL" id="QBK29774.1"/>
    </source>
</evidence>
<dbReference type="InterPro" id="IPR053842">
    <property type="entry name" value="NikA-like"/>
</dbReference>
<proteinExistence type="predicted"/>
<reference evidence="1 2" key="1">
    <citation type="journal article" date="2017" name="Int. J. Syst. Evol. Microbiol.">
        <title>Roseitalea porphyridii gen. nov., sp. nov., isolated from a red alga, and reclassification of Hoeflea suaedae Chung et al. 2013 as Pseudohoeflea suaedae gen. nov., comb. nov.</title>
        <authorList>
            <person name="Hyeon J.W."/>
            <person name="Jeong S.E."/>
            <person name="Baek K."/>
            <person name="Jeon C.O."/>
        </authorList>
    </citation>
    <scope>NUCLEOTIDE SEQUENCE [LARGE SCALE GENOMIC DNA]</scope>
    <source>
        <strain evidence="1 2">MA7-20</strain>
    </source>
</reference>
<organism evidence="1 2">
    <name type="scientific">Roseitalea porphyridii</name>
    <dbReference type="NCBI Taxonomy" id="1852022"/>
    <lineage>
        <taxon>Bacteria</taxon>
        <taxon>Pseudomonadati</taxon>
        <taxon>Pseudomonadota</taxon>
        <taxon>Alphaproteobacteria</taxon>
        <taxon>Hyphomicrobiales</taxon>
        <taxon>Ahrensiaceae</taxon>
        <taxon>Roseitalea</taxon>
    </lineage>
</organism>
<dbReference type="RefSeq" id="WP_131615489.1">
    <property type="nucleotide sequence ID" value="NZ_CP036532.1"/>
</dbReference>
<sequence length="152" mass="17316">MNQVPQKIQANAPRIRNDFVSAASEKDVRRRKRPSPITWRVTEEEREKLKCLAEGMPVSAYIRQCVFGKDAVRRKRRSHTPVQDQEALAKILAMLGASRIANNLNQLAYHANTGSLLLDEHTLGQINEAYDHVCAMRELLIQTLGLVEDRKQ</sequence>
<accession>A0A4P6UZL3</accession>
<dbReference type="GeneID" id="90766384"/>
<dbReference type="KEGG" id="rpod:E0E05_03665"/>
<dbReference type="AlphaFoldDB" id="A0A4P6UZL3"/>
<protein>
    <submittedName>
        <fullName evidence="1">Plasmid mobilization relaxosome protein MobC</fullName>
    </submittedName>
</protein>
<name>A0A4P6UZL3_9HYPH</name>
<dbReference type="Proteomes" id="UP000293719">
    <property type="component" value="Chromosome"/>
</dbReference>
<dbReference type="Pfam" id="PF21983">
    <property type="entry name" value="NikA-like"/>
    <property type="match status" value="1"/>
</dbReference>
<keyword evidence="2" id="KW-1185">Reference proteome</keyword>
<evidence type="ECO:0000313" key="2">
    <source>
        <dbReference type="Proteomes" id="UP000293719"/>
    </source>
</evidence>
<dbReference type="OrthoDB" id="8548224at2"/>
<gene>
    <name evidence="1" type="primary">mobC</name>
    <name evidence="1" type="ORF">E0E05_03665</name>
</gene>
<dbReference type="EMBL" id="CP036532">
    <property type="protein sequence ID" value="QBK29774.1"/>
    <property type="molecule type" value="Genomic_DNA"/>
</dbReference>